<gene>
    <name evidence="2" type="ORF">EM6_2565</name>
</gene>
<dbReference type="GO" id="GO:0006974">
    <property type="term" value="P:DNA damage response"/>
    <property type="evidence" value="ECO:0007669"/>
    <property type="project" value="TreeGrafter"/>
</dbReference>
<feature type="signal peptide" evidence="1">
    <location>
        <begin position="1"/>
        <end position="23"/>
    </location>
</feature>
<dbReference type="PANTHER" id="PTHR34387">
    <property type="entry name" value="SLR1258 PROTEIN"/>
    <property type="match status" value="1"/>
</dbReference>
<dbReference type="Gene3D" id="3.30.70.2970">
    <property type="entry name" value="Protein of unknown function (DUF541), domain 2"/>
    <property type="match status" value="1"/>
</dbReference>
<name>A0A3G9GBI4_9CAUL</name>
<dbReference type="EMBL" id="AP018828">
    <property type="protein sequence ID" value="BBF81949.1"/>
    <property type="molecule type" value="Genomic_DNA"/>
</dbReference>
<dbReference type="Gene3D" id="3.30.110.170">
    <property type="entry name" value="Protein of unknown function (DUF541), domain 1"/>
    <property type="match status" value="1"/>
</dbReference>
<organism evidence="2 3">
    <name type="scientific">Asticcacaulis excentricus</name>
    <dbReference type="NCBI Taxonomy" id="78587"/>
    <lineage>
        <taxon>Bacteria</taxon>
        <taxon>Pseudomonadati</taxon>
        <taxon>Pseudomonadota</taxon>
        <taxon>Alphaproteobacteria</taxon>
        <taxon>Caulobacterales</taxon>
        <taxon>Caulobacteraceae</taxon>
        <taxon>Asticcacaulis</taxon>
    </lineage>
</organism>
<evidence type="ECO:0000256" key="1">
    <source>
        <dbReference type="SAM" id="SignalP"/>
    </source>
</evidence>
<evidence type="ECO:0008006" key="4">
    <source>
        <dbReference type="Google" id="ProtNLM"/>
    </source>
</evidence>
<dbReference type="OrthoDB" id="9813144at2"/>
<feature type="chain" id="PRO_5018026726" description="Outer membrane protein" evidence="1">
    <location>
        <begin position="24"/>
        <end position="247"/>
    </location>
</feature>
<protein>
    <recommendedName>
        <fullName evidence="4">Outer membrane protein</fullName>
    </recommendedName>
</protein>
<evidence type="ECO:0000313" key="2">
    <source>
        <dbReference type="EMBL" id="BBF81949.1"/>
    </source>
</evidence>
<dbReference type="Pfam" id="PF04402">
    <property type="entry name" value="SIMPL"/>
    <property type="match status" value="1"/>
</dbReference>
<dbReference type="InterPro" id="IPR052022">
    <property type="entry name" value="26kDa_periplasmic_antigen"/>
</dbReference>
<reference evidence="3" key="1">
    <citation type="journal article" date="2017" name="Biotechnol. Biofuels">
        <title>Evaluation of environmental bacterial communities as a factor affecting the growth of duckweed Lemna minor.</title>
        <authorList>
            <person name="Ishizawa H."/>
            <person name="Kuroda M."/>
            <person name="Morikawa M."/>
            <person name="Ike M."/>
        </authorList>
    </citation>
    <scope>NUCLEOTIDE SEQUENCE [LARGE SCALE GENOMIC DNA]</scope>
    <source>
        <strain evidence="3">M6</strain>
    </source>
</reference>
<dbReference type="PANTHER" id="PTHR34387:SF1">
    <property type="entry name" value="PERIPLASMIC IMMUNOGENIC PROTEIN"/>
    <property type="match status" value="1"/>
</dbReference>
<dbReference type="RefSeq" id="WP_126423583.1">
    <property type="nucleotide sequence ID" value="NZ_AP018828.1"/>
</dbReference>
<proteinExistence type="predicted"/>
<dbReference type="AlphaFoldDB" id="A0A3G9GBI4"/>
<reference evidence="3" key="2">
    <citation type="journal article" date="2017" name="Plant Physiol. Biochem.">
        <title>Differential oxidative and antioxidative response of duckweed Lemna minor toward plant growth promoting/inhibiting bacteria.</title>
        <authorList>
            <person name="Ishizawa H."/>
            <person name="Kuroda M."/>
            <person name="Morikawa M."/>
            <person name="Ike M."/>
        </authorList>
    </citation>
    <scope>NUCLEOTIDE SEQUENCE [LARGE SCALE GENOMIC DNA]</scope>
    <source>
        <strain evidence="3">M6</strain>
    </source>
</reference>
<dbReference type="Proteomes" id="UP000278756">
    <property type="component" value="Chromosome 2"/>
</dbReference>
<evidence type="ECO:0000313" key="3">
    <source>
        <dbReference type="Proteomes" id="UP000278756"/>
    </source>
</evidence>
<sequence>MKRMFAVSAAALALMTAAAPVMAQTPDAPKAEHMAPHQMGTLLTLSETAEVRSTPDVAFITFGVVTEAKTAEEAMKLNAQKMNSVFAAVKAQGIADKNVQTTGLSLNAVYDYPQNGGTPTLRGYQASNRISVRVEEVKKLGGAIDAVVKAGINQIDGISFGLKDPSAAEDKARIEATKTLMARAELYAKSLGKTVKRIKSLNENAAMSEPPTMPMVRAMAFKAESDTAIASGEVSTAMTLNAEFVLE</sequence>
<keyword evidence="1" id="KW-0732">Signal</keyword>
<dbReference type="InterPro" id="IPR007497">
    <property type="entry name" value="SIMPL/DUF541"/>
</dbReference>
<accession>A0A3G9GBI4</accession>